<name>A0A8H5LNC5_9AGAR</name>
<dbReference type="AlphaFoldDB" id="A0A8H5LNC5"/>
<protein>
    <submittedName>
        <fullName evidence="3">Uncharacterized protein</fullName>
    </submittedName>
</protein>
<evidence type="ECO:0000313" key="4">
    <source>
        <dbReference type="Proteomes" id="UP000559027"/>
    </source>
</evidence>
<proteinExistence type="predicted"/>
<gene>
    <name evidence="3" type="ORF">D9756_001032</name>
</gene>
<evidence type="ECO:0000313" key="3">
    <source>
        <dbReference type="EMBL" id="KAF5363488.1"/>
    </source>
</evidence>
<feature type="compositionally biased region" description="Basic and acidic residues" evidence="1">
    <location>
        <begin position="95"/>
        <end position="107"/>
    </location>
</feature>
<comment type="caution">
    <text evidence="3">The sequence shown here is derived from an EMBL/GenBank/DDBJ whole genome shotgun (WGS) entry which is preliminary data.</text>
</comment>
<organism evidence="3 4">
    <name type="scientific">Leucocoprinus leucothites</name>
    <dbReference type="NCBI Taxonomy" id="201217"/>
    <lineage>
        <taxon>Eukaryota</taxon>
        <taxon>Fungi</taxon>
        <taxon>Dikarya</taxon>
        <taxon>Basidiomycota</taxon>
        <taxon>Agaricomycotina</taxon>
        <taxon>Agaricomycetes</taxon>
        <taxon>Agaricomycetidae</taxon>
        <taxon>Agaricales</taxon>
        <taxon>Agaricineae</taxon>
        <taxon>Agaricaceae</taxon>
        <taxon>Leucocoprinus</taxon>
    </lineage>
</organism>
<evidence type="ECO:0000256" key="2">
    <source>
        <dbReference type="SAM" id="Phobius"/>
    </source>
</evidence>
<dbReference type="Proteomes" id="UP000559027">
    <property type="component" value="Unassembled WGS sequence"/>
</dbReference>
<keyword evidence="4" id="KW-1185">Reference proteome</keyword>
<feature type="region of interest" description="Disordered" evidence="1">
    <location>
        <begin position="53"/>
        <end position="107"/>
    </location>
</feature>
<reference evidence="3 4" key="1">
    <citation type="journal article" date="2020" name="ISME J.">
        <title>Uncovering the hidden diversity of litter-decomposition mechanisms in mushroom-forming fungi.</title>
        <authorList>
            <person name="Floudas D."/>
            <person name="Bentzer J."/>
            <person name="Ahren D."/>
            <person name="Johansson T."/>
            <person name="Persson P."/>
            <person name="Tunlid A."/>
        </authorList>
    </citation>
    <scope>NUCLEOTIDE SEQUENCE [LARGE SCALE GENOMIC DNA]</scope>
    <source>
        <strain evidence="3 4">CBS 146.42</strain>
    </source>
</reference>
<accession>A0A8H5LNC5</accession>
<keyword evidence="2" id="KW-0472">Membrane</keyword>
<keyword evidence="2" id="KW-0812">Transmembrane</keyword>
<sequence>MYTKHQPPTSSPLDTNSPSRLHHIPHRYICVAHAAIWAVIHAPILSAAVLASPQSSGELLPKGTPGSTSLVLPRAPPPLNLHDDTKTGDNGFGEGRVDSQKMDWLKQ</sequence>
<dbReference type="EMBL" id="JAACJO010000001">
    <property type="protein sequence ID" value="KAF5363488.1"/>
    <property type="molecule type" value="Genomic_DNA"/>
</dbReference>
<evidence type="ECO:0000256" key="1">
    <source>
        <dbReference type="SAM" id="MobiDB-lite"/>
    </source>
</evidence>
<feature type="transmembrane region" description="Helical" evidence="2">
    <location>
        <begin position="28"/>
        <end position="51"/>
    </location>
</feature>
<keyword evidence="2" id="KW-1133">Transmembrane helix</keyword>